<reference evidence="1" key="2">
    <citation type="submission" date="2020-11" db="EMBL/GenBank/DDBJ databases">
        <authorList>
            <person name="McCartney M.A."/>
            <person name="Auch B."/>
            <person name="Kono T."/>
            <person name="Mallez S."/>
            <person name="Becker A."/>
            <person name="Gohl D.M."/>
            <person name="Silverstein K.A.T."/>
            <person name="Koren S."/>
            <person name="Bechman K.B."/>
            <person name="Herman A."/>
            <person name="Abrahante J.E."/>
            <person name="Garbe J."/>
        </authorList>
    </citation>
    <scope>NUCLEOTIDE SEQUENCE</scope>
    <source>
        <strain evidence="1">Duluth1</strain>
        <tissue evidence="1">Whole animal</tissue>
    </source>
</reference>
<sequence length="102" mass="11944">MSPIPEHRGERNRAWSRIGVILSEQAVQDFFSENKLEAHMRHVEGGRTMRSFSENKLELNPLIRFFQFLSPRFTHSLGIFIQFDRVWDSRSLGAINVVDQAR</sequence>
<comment type="caution">
    <text evidence="1">The sequence shown here is derived from an EMBL/GenBank/DDBJ whole genome shotgun (WGS) entry which is preliminary data.</text>
</comment>
<name>A0A9D4L1T9_DREPO</name>
<dbReference type="Proteomes" id="UP000828390">
    <property type="component" value="Unassembled WGS sequence"/>
</dbReference>
<evidence type="ECO:0000313" key="1">
    <source>
        <dbReference type="EMBL" id="KAH3849739.1"/>
    </source>
</evidence>
<keyword evidence="2" id="KW-1185">Reference proteome</keyword>
<dbReference type="AlphaFoldDB" id="A0A9D4L1T9"/>
<dbReference type="EMBL" id="JAIWYP010000003">
    <property type="protein sequence ID" value="KAH3849739.1"/>
    <property type="molecule type" value="Genomic_DNA"/>
</dbReference>
<reference evidence="1" key="1">
    <citation type="journal article" date="2019" name="bioRxiv">
        <title>The Genome of the Zebra Mussel, Dreissena polymorpha: A Resource for Invasive Species Research.</title>
        <authorList>
            <person name="McCartney M.A."/>
            <person name="Auch B."/>
            <person name="Kono T."/>
            <person name="Mallez S."/>
            <person name="Zhang Y."/>
            <person name="Obille A."/>
            <person name="Becker A."/>
            <person name="Abrahante J.E."/>
            <person name="Garbe J."/>
            <person name="Badalamenti J.P."/>
            <person name="Herman A."/>
            <person name="Mangelson H."/>
            <person name="Liachko I."/>
            <person name="Sullivan S."/>
            <person name="Sone E.D."/>
            <person name="Koren S."/>
            <person name="Silverstein K.A.T."/>
            <person name="Beckman K.B."/>
            <person name="Gohl D.M."/>
        </authorList>
    </citation>
    <scope>NUCLEOTIDE SEQUENCE</scope>
    <source>
        <strain evidence="1">Duluth1</strain>
        <tissue evidence="1">Whole animal</tissue>
    </source>
</reference>
<proteinExistence type="predicted"/>
<organism evidence="1 2">
    <name type="scientific">Dreissena polymorpha</name>
    <name type="common">Zebra mussel</name>
    <name type="synonym">Mytilus polymorpha</name>
    <dbReference type="NCBI Taxonomy" id="45954"/>
    <lineage>
        <taxon>Eukaryota</taxon>
        <taxon>Metazoa</taxon>
        <taxon>Spiralia</taxon>
        <taxon>Lophotrochozoa</taxon>
        <taxon>Mollusca</taxon>
        <taxon>Bivalvia</taxon>
        <taxon>Autobranchia</taxon>
        <taxon>Heteroconchia</taxon>
        <taxon>Euheterodonta</taxon>
        <taxon>Imparidentia</taxon>
        <taxon>Neoheterodontei</taxon>
        <taxon>Myida</taxon>
        <taxon>Dreissenoidea</taxon>
        <taxon>Dreissenidae</taxon>
        <taxon>Dreissena</taxon>
    </lineage>
</organism>
<evidence type="ECO:0000313" key="2">
    <source>
        <dbReference type="Proteomes" id="UP000828390"/>
    </source>
</evidence>
<gene>
    <name evidence="1" type="ORF">DPMN_092142</name>
</gene>
<protein>
    <submittedName>
        <fullName evidence="1">Uncharacterized protein</fullName>
    </submittedName>
</protein>
<accession>A0A9D4L1T9</accession>